<dbReference type="Proteomes" id="UP001281410">
    <property type="component" value="Unassembled WGS sequence"/>
</dbReference>
<name>A0AAE0E0X5_9ROSI</name>
<dbReference type="PANTHER" id="PTHR47074">
    <property type="entry name" value="BNAC02G40300D PROTEIN"/>
    <property type="match status" value="1"/>
</dbReference>
<organism evidence="2 3">
    <name type="scientific">Dipteronia sinensis</name>
    <dbReference type="NCBI Taxonomy" id="43782"/>
    <lineage>
        <taxon>Eukaryota</taxon>
        <taxon>Viridiplantae</taxon>
        <taxon>Streptophyta</taxon>
        <taxon>Embryophyta</taxon>
        <taxon>Tracheophyta</taxon>
        <taxon>Spermatophyta</taxon>
        <taxon>Magnoliopsida</taxon>
        <taxon>eudicotyledons</taxon>
        <taxon>Gunneridae</taxon>
        <taxon>Pentapetalae</taxon>
        <taxon>rosids</taxon>
        <taxon>malvids</taxon>
        <taxon>Sapindales</taxon>
        <taxon>Sapindaceae</taxon>
        <taxon>Hippocastanoideae</taxon>
        <taxon>Acereae</taxon>
        <taxon>Dipteronia</taxon>
    </lineage>
</organism>
<keyword evidence="3" id="KW-1185">Reference proteome</keyword>
<reference evidence="2" key="1">
    <citation type="journal article" date="2023" name="Plant J.">
        <title>Genome sequences and population genomics provide insights into the demographic history, inbreeding, and mutation load of two 'living fossil' tree species of Dipteronia.</title>
        <authorList>
            <person name="Feng Y."/>
            <person name="Comes H.P."/>
            <person name="Chen J."/>
            <person name="Zhu S."/>
            <person name="Lu R."/>
            <person name="Zhang X."/>
            <person name="Li P."/>
            <person name="Qiu J."/>
            <person name="Olsen K.M."/>
            <person name="Qiu Y."/>
        </authorList>
    </citation>
    <scope>NUCLEOTIDE SEQUENCE</scope>
    <source>
        <strain evidence="2">NBL</strain>
    </source>
</reference>
<evidence type="ECO:0000313" key="3">
    <source>
        <dbReference type="Proteomes" id="UP001281410"/>
    </source>
</evidence>
<dbReference type="GO" id="GO:0003676">
    <property type="term" value="F:nucleic acid binding"/>
    <property type="evidence" value="ECO:0007669"/>
    <property type="project" value="InterPro"/>
</dbReference>
<feature type="domain" description="RNase H type-1" evidence="1">
    <location>
        <begin position="91"/>
        <end position="184"/>
    </location>
</feature>
<dbReference type="AlphaFoldDB" id="A0AAE0E0X5"/>
<evidence type="ECO:0000259" key="1">
    <source>
        <dbReference type="Pfam" id="PF13456"/>
    </source>
</evidence>
<dbReference type="CDD" id="cd06222">
    <property type="entry name" value="RNase_H_like"/>
    <property type="match status" value="1"/>
</dbReference>
<dbReference type="Pfam" id="PF13456">
    <property type="entry name" value="RVT_3"/>
    <property type="match status" value="1"/>
</dbReference>
<protein>
    <recommendedName>
        <fullName evidence="1">RNase H type-1 domain-containing protein</fullName>
    </recommendedName>
</protein>
<dbReference type="InterPro" id="IPR002156">
    <property type="entry name" value="RNaseH_domain"/>
</dbReference>
<sequence>MNVLRGLFYVVKRDELALICVIFWSLWWNRNCDFHNIKKRDASELLLWVVDFLAEFQHTQQVLIPPIISSATLHLSVWSPPPGKLKLNSYVAVRKGSQMIGLGAAIRKDNGLIVAAISKPMRGSFSAELGELLALREGLCSAKRLNLAVLVSEVDATNVVSAVNSDVSLFGDAFNVLVDIQALFIYITKTKSEQVNLSIYGQDINDRWCAEIHVRGVKEKTRQIRSLKCRNSKLGD</sequence>
<dbReference type="InterPro" id="IPR044730">
    <property type="entry name" value="RNase_H-like_dom_plant"/>
</dbReference>
<evidence type="ECO:0000313" key="2">
    <source>
        <dbReference type="EMBL" id="KAK3198777.1"/>
    </source>
</evidence>
<accession>A0AAE0E0X5</accession>
<dbReference type="InterPro" id="IPR052929">
    <property type="entry name" value="RNase_H-like_EbsB-rel"/>
</dbReference>
<dbReference type="PANTHER" id="PTHR47074:SF48">
    <property type="entry name" value="POLYNUCLEOTIDYL TRANSFERASE, RIBONUCLEASE H-LIKE SUPERFAMILY PROTEIN"/>
    <property type="match status" value="1"/>
</dbReference>
<comment type="caution">
    <text evidence="2">The sequence shown here is derived from an EMBL/GenBank/DDBJ whole genome shotgun (WGS) entry which is preliminary data.</text>
</comment>
<dbReference type="EMBL" id="JANJYJ010000007">
    <property type="protein sequence ID" value="KAK3198777.1"/>
    <property type="molecule type" value="Genomic_DNA"/>
</dbReference>
<proteinExistence type="predicted"/>
<gene>
    <name evidence="2" type="ORF">Dsin_022192</name>
</gene>
<dbReference type="GO" id="GO:0004523">
    <property type="term" value="F:RNA-DNA hybrid ribonuclease activity"/>
    <property type="evidence" value="ECO:0007669"/>
    <property type="project" value="InterPro"/>
</dbReference>